<dbReference type="OrthoDB" id="159886at2"/>
<organism evidence="1 2">
    <name type="scientific">Nitrolancea hollandica Lb</name>
    <dbReference type="NCBI Taxonomy" id="1129897"/>
    <lineage>
        <taxon>Bacteria</taxon>
        <taxon>Pseudomonadati</taxon>
        <taxon>Thermomicrobiota</taxon>
        <taxon>Thermomicrobia</taxon>
        <taxon>Sphaerobacterales</taxon>
        <taxon>Sphaerobacterineae</taxon>
        <taxon>Sphaerobacteraceae</taxon>
        <taxon>Nitrolancea</taxon>
    </lineage>
</organism>
<dbReference type="EMBL" id="CAGS01000732">
    <property type="protein sequence ID" value="CCF86257.1"/>
    <property type="molecule type" value="Genomic_DNA"/>
</dbReference>
<evidence type="ECO:0000313" key="2">
    <source>
        <dbReference type="Proteomes" id="UP000004221"/>
    </source>
</evidence>
<proteinExistence type="predicted"/>
<reference evidence="1 2" key="1">
    <citation type="journal article" date="2012" name="ISME J.">
        <title>Nitrification expanded: discovery, physiology and genomics of a nitrite-oxidizing bacterium from the phylum Chloroflexi.</title>
        <authorList>
            <person name="Sorokin D.Y."/>
            <person name="Lucker S."/>
            <person name="Vejmelkova D."/>
            <person name="Kostrikina N.A."/>
            <person name="Kleerebezem R."/>
            <person name="Rijpstra W.I."/>
            <person name="Damste J.S."/>
            <person name="Le Paslier D."/>
            <person name="Muyzer G."/>
            <person name="Wagner M."/>
            <person name="van Loosdrecht M.C."/>
            <person name="Daims H."/>
        </authorList>
    </citation>
    <scope>NUCLEOTIDE SEQUENCE [LARGE SCALE GENOMIC DNA]</scope>
    <source>
        <strain evidence="2">none</strain>
    </source>
</reference>
<comment type="caution">
    <text evidence="1">The sequence shown here is derived from an EMBL/GenBank/DDBJ whole genome shotgun (WGS) entry which is preliminary data.</text>
</comment>
<dbReference type="Proteomes" id="UP000004221">
    <property type="component" value="Unassembled WGS sequence"/>
</dbReference>
<keyword evidence="2" id="KW-1185">Reference proteome</keyword>
<evidence type="ECO:0000313" key="1">
    <source>
        <dbReference type="EMBL" id="CCF86257.1"/>
    </source>
</evidence>
<sequence>MGLFDSLLGRSRPVPSKIEGLFAMATAQVTLETQLGLKAGETAGICFRAVESNYFDKASSELDGLLQISAKETGTNYQTKTDEYGYRWVLVSDPQFENLVATIHIVSQTLKENGFGDQLLAAVFRFTTSSGKPIYWIYNYKRGKFYPFVPEGNTRKRDNAIELRLSSAMDHELPMEKELERWYALWGIPF</sequence>
<protein>
    <submittedName>
        <fullName evidence="1">Uncharacterized protein</fullName>
    </submittedName>
</protein>
<dbReference type="Pfam" id="PF22742">
    <property type="entry name" value="PspAB"/>
    <property type="match status" value="1"/>
</dbReference>
<dbReference type="RefSeq" id="WP_008481973.1">
    <property type="nucleotide sequence ID" value="NZ_CAGS01000732.1"/>
</dbReference>
<accession>I4ENJ4</accession>
<name>I4ENJ4_9BACT</name>
<dbReference type="InterPro" id="IPR054383">
    <property type="entry name" value="PspAB-like"/>
</dbReference>
<gene>
    <name evidence="1" type="ORF">NITHO_950002</name>
</gene>
<dbReference type="AlphaFoldDB" id="I4ENJ4"/>